<evidence type="ECO:0000259" key="1">
    <source>
        <dbReference type="Pfam" id="PF13460"/>
    </source>
</evidence>
<reference evidence="3" key="1">
    <citation type="journal article" date="2019" name="Int. J. Syst. Evol. Microbiol.">
        <title>The Global Catalogue of Microorganisms (GCM) 10K type strain sequencing project: providing services to taxonomists for standard genome sequencing and annotation.</title>
        <authorList>
            <consortium name="The Broad Institute Genomics Platform"/>
            <consortium name="The Broad Institute Genome Sequencing Center for Infectious Disease"/>
            <person name="Wu L."/>
            <person name="Ma J."/>
        </authorList>
    </citation>
    <scope>NUCLEOTIDE SEQUENCE [LARGE SCALE GENOMIC DNA]</scope>
    <source>
        <strain evidence="3">JCM 11496</strain>
    </source>
</reference>
<keyword evidence="3" id="KW-1185">Reference proteome</keyword>
<feature type="domain" description="NAD(P)-binding" evidence="1">
    <location>
        <begin position="8"/>
        <end position="188"/>
    </location>
</feature>
<dbReference type="SUPFAM" id="SSF51735">
    <property type="entry name" value="NAD(P)-binding Rossmann-fold domains"/>
    <property type="match status" value="1"/>
</dbReference>
<gene>
    <name evidence="2" type="ORF">ACFSFX_04655</name>
</gene>
<sequence>MSRVVVVGGTGLVGHQLVDECVRRGHHTRSISRHLPAHHSSRWVAGAEYIAADVTTGQGLTDALVGADVLIDVLDGRVGKGQRALDDGALNLLGAAREAGVGRAVVLSIVNCDLAAFSYYRAKARQEKIYQNSSIPSVVVRATQFHNLVVGVFDAGGKVGLLPVLKGAVFQPIAVQDVAGALADAATHQPMPREIINVGGPQVLEMAELARIYRDITGATGRQITLPLPGALGKFFSSGENLASDSAVNGLTFEAWLRLRSV</sequence>
<proteinExistence type="predicted"/>
<dbReference type="InterPro" id="IPR051207">
    <property type="entry name" value="ComplexI_NDUFA9_subunit"/>
</dbReference>
<name>A0ABW4Q5W1_9MICC</name>
<accession>A0ABW4Q5W1</accession>
<dbReference type="RefSeq" id="WP_343878130.1">
    <property type="nucleotide sequence ID" value="NZ_BAAAIJ010000009.1"/>
</dbReference>
<dbReference type="Gene3D" id="3.40.50.720">
    <property type="entry name" value="NAD(P)-binding Rossmann-like Domain"/>
    <property type="match status" value="1"/>
</dbReference>
<dbReference type="PANTHER" id="PTHR12126:SF11">
    <property type="entry name" value="NADH DEHYDROGENASE [UBIQUINONE] 1 ALPHA SUBCOMPLEX SUBUNIT 9, MITOCHONDRIAL"/>
    <property type="match status" value="1"/>
</dbReference>
<protein>
    <submittedName>
        <fullName evidence="2">SDR family oxidoreductase</fullName>
    </submittedName>
</protein>
<evidence type="ECO:0000313" key="2">
    <source>
        <dbReference type="EMBL" id="MFD1845883.1"/>
    </source>
</evidence>
<organism evidence="2 3">
    <name type="scientific">Arthrobacter flavus</name>
    <dbReference type="NCBI Taxonomy" id="95172"/>
    <lineage>
        <taxon>Bacteria</taxon>
        <taxon>Bacillati</taxon>
        <taxon>Actinomycetota</taxon>
        <taxon>Actinomycetes</taxon>
        <taxon>Micrococcales</taxon>
        <taxon>Micrococcaceae</taxon>
        <taxon>Arthrobacter</taxon>
    </lineage>
</organism>
<dbReference type="InterPro" id="IPR036291">
    <property type="entry name" value="NAD(P)-bd_dom_sf"/>
</dbReference>
<dbReference type="Pfam" id="PF13460">
    <property type="entry name" value="NAD_binding_10"/>
    <property type="match status" value="1"/>
</dbReference>
<comment type="caution">
    <text evidence="2">The sequence shown here is derived from an EMBL/GenBank/DDBJ whole genome shotgun (WGS) entry which is preliminary data.</text>
</comment>
<evidence type="ECO:0000313" key="3">
    <source>
        <dbReference type="Proteomes" id="UP001597307"/>
    </source>
</evidence>
<dbReference type="Proteomes" id="UP001597307">
    <property type="component" value="Unassembled WGS sequence"/>
</dbReference>
<dbReference type="InterPro" id="IPR016040">
    <property type="entry name" value="NAD(P)-bd_dom"/>
</dbReference>
<dbReference type="EMBL" id="JBHUGA010000009">
    <property type="protein sequence ID" value="MFD1845883.1"/>
    <property type="molecule type" value="Genomic_DNA"/>
</dbReference>
<dbReference type="PANTHER" id="PTHR12126">
    <property type="entry name" value="NADH-UBIQUINONE OXIDOREDUCTASE 39 KDA SUBUNIT-RELATED"/>
    <property type="match status" value="1"/>
</dbReference>